<keyword evidence="3" id="KW-1185">Reference proteome</keyword>
<comment type="caution">
    <text evidence="2">The sequence shown here is derived from an EMBL/GenBank/DDBJ whole genome shotgun (WGS) entry which is preliminary data.</text>
</comment>
<feature type="domain" description="NadR/Ttd14 AAA" evidence="1">
    <location>
        <begin position="2"/>
        <end position="93"/>
    </location>
</feature>
<reference evidence="2 3" key="1">
    <citation type="submission" date="2024-06" db="EMBL/GenBank/DDBJ databases">
        <title>Genomics of switchgrass bacterial isolates.</title>
        <authorList>
            <person name="Shade A."/>
        </authorList>
    </citation>
    <scope>NUCLEOTIDE SEQUENCE [LARGE SCALE GENOMIC DNA]</scope>
    <source>
        <strain evidence="2 3">PvP084</strain>
    </source>
</reference>
<evidence type="ECO:0000259" key="1">
    <source>
        <dbReference type="Pfam" id="PF13521"/>
    </source>
</evidence>
<dbReference type="SUPFAM" id="SSF52540">
    <property type="entry name" value="P-loop containing nucleoside triphosphate hydrolases"/>
    <property type="match status" value="1"/>
</dbReference>
<dbReference type="InterPro" id="IPR038727">
    <property type="entry name" value="NadR/Ttd14_AAA_dom"/>
</dbReference>
<gene>
    <name evidence="2" type="ORF">ABIC20_007410</name>
</gene>
<dbReference type="Gene3D" id="3.40.50.300">
    <property type="entry name" value="P-loop containing nucleotide triphosphate hydrolases"/>
    <property type="match status" value="1"/>
</dbReference>
<organism evidence="2 3">
    <name type="scientific">Methylobacterium radiotolerans</name>
    <dbReference type="NCBI Taxonomy" id="31998"/>
    <lineage>
        <taxon>Bacteria</taxon>
        <taxon>Pseudomonadati</taxon>
        <taxon>Pseudomonadota</taxon>
        <taxon>Alphaproteobacteria</taxon>
        <taxon>Hyphomicrobiales</taxon>
        <taxon>Methylobacteriaceae</taxon>
        <taxon>Methylobacterium</taxon>
    </lineage>
</organism>
<dbReference type="RefSeq" id="WP_209651140.1">
    <property type="nucleotide sequence ID" value="NZ_JBEPNV010000005.1"/>
</dbReference>
<accession>A0ABV2NU85</accession>
<dbReference type="Pfam" id="PF13521">
    <property type="entry name" value="AAA_28"/>
    <property type="match status" value="1"/>
</dbReference>
<dbReference type="Proteomes" id="UP001549119">
    <property type="component" value="Unassembled WGS sequence"/>
</dbReference>
<protein>
    <recommendedName>
        <fullName evidence="1">NadR/Ttd14 AAA domain-containing protein</fullName>
    </recommendedName>
</protein>
<name>A0ABV2NU85_9HYPH</name>
<proteinExistence type="predicted"/>
<sequence>MIGFTGASRTGKSTLARLAAANLGFTYHEMKTAEIMAGGGFENIGNLSIDVRIAAQEFYLKRYAEIIAELPRPVLVDRTPLDLIGYMMAEVGMHATTPEQGERIRVFCERALSLANRNFGIIFIPVPLPTYQVADGKAPANPAYQWHTHWIMEGAAQMMRGPTMVRISALDLETRVNGVCNVIAEWLDENSLKRSASPLQ</sequence>
<dbReference type="EMBL" id="JBEPNW010000008">
    <property type="protein sequence ID" value="MET3870025.1"/>
    <property type="molecule type" value="Genomic_DNA"/>
</dbReference>
<evidence type="ECO:0000313" key="2">
    <source>
        <dbReference type="EMBL" id="MET3870025.1"/>
    </source>
</evidence>
<evidence type="ECO:0000313" key="3">
    <source>
        <dbReference type="Proteomes" id="UP001549119"/>
    </source>
</evidence>
<dbReference type="InterPro" id="IPR027417">
    <property type="entry name" value="P-loop_NTPase"/>
</dbReference>